<protein>
    <submittedName>
        <fullName evidence="2">Antibiotic biosynthesis monooxygenase</fullName>
    </submittedName>
</protein>
<proteinExistence type="predicted"/>
<feature type="domain" description="ABM" evidence="1">
    <location>
        <begin position="2"/>
        <end position="91"/>
    </location>
</feature>
<dbReference type="Proteomes" id="UP001057520">
    <property type="component" value="Chromosome"/>
</dbReference>
<evidence type="ECO:0000313" key="2">
    <source>
        <dbReference type="EMBL" id="USQ95539.1"/>
    </source>
</evidence>
<dbReference type="Pfam" id="PF03992">
    <property type="entry name" value="ABM"/>
    <property type="match status" value="1"/>
</dbReference>
<keyword evidence="2" id="KW-0503">Monooxygenase</keyword>
<dbReference type="InterPro" id="IPR011008">
    <property type="entry name" value="Dimeric_a/b-barrel"/>
</dbReference>
<dbReference type="EMBL" id="CP096040">
    <property type="protein sequence ID" value="USQ95539.1"/>
    <property type="molecule type" value="Genomic_DNA"/>
</dbReference>
<keyword evidence="2" id="KW-0560">Oxidoreductase</keyword>
<dbReference type="GO" id="GO:0004497">
    <property type="term" value="F:monooxygenase activity"/>
    <property type="evidence" value="ECO:0007669"/>
    <property type="project" value="UniProtKB-KW"/>
</dbReference>
<name>A0ABY4ZSD4_9CAUL</name>
<reference evidence="2 3" key="1">
    <citation type="submission" date="2022-04" db="EMBL/GenBank/DDBJ databases">
        <title>Genome sequence of soybean root-associated Caulobacter segnis RL271.</title>
        <authorList>
            <person name="Longley R."/>
            <person name="Bonito G."/>
            <person name="Trigodet F."/>
            <person name="Crosson S."/>
            <person name="Fiebig A."/>
        </authorList>
    </citation>
    <scope>NUCLEOTIDE SEQUENCE [LARGE SCALE GENOMIC DNA]</scope>
    <source>
        <strain evidence="2 3">RL271</strain>
    </source>
</reference>
<dbReference type="Gene3D" id="3.30.70.100">
    <property type="match status" value="1"/>
</dbReference>
<dbReference type="PROSITE" id="PS51725">
    <property type="entry name" value="ABM"/>
    <property type="match status" value="1"/>
</dbReference>
<gene>
    <name evidence="2" type="ORF">MZV50_23830</name>
</gene>
<sequence length="99" mass="10837">MIIVLGEVLVAPEHRAAAIAVGLAHCARSRAEPGCLSHDCFIDAANPNRLQFVERWLDLTALRVHFGVPDSAAFVREMQAFVVEPPKMNIFEATEAPRG</sequence>
<evidence type="ECO:0000259" key="1">
    <source>
        <dbReference type="PROSITE" id="PS51725"/>
    </source>
</evidence>
<keyword evidence="3" id="KW-1185">Reference proteome</keyword>
<evidence type="ECO:0000313" key="3">
    <source>
        <dbReference type="Proteomes" id="UP001057520"/>
    </source>
</evidence>
<organism evidence="2 3">
    <name type="scientific">Caulobacter segnis</name>
    <dbReference type="NCBI Taxonomy" id="88688"/>
    <lineage>
        <taxon>Bacteria</taxon>
        <taxon>Pseudomonadati</taxon>
        <taxon>Pseudomonadota</taxon>
        <taxon>Alphaproteobacteria</taxon>
        <taxon>Caulobacterales</taxon>
        <taxon>Caulobacteraceae</taxon>
        <taxon>Caulobacter</taxon>
    </lineage>
</organism>
<dbReference type="SUPFAM" id="SSF54909">
    <property type="entry name" value="Dimeric alpha+beta barrel"/>
    <property type="match status" value="1"/>
</dbReference>
<accession>A0ABY4ZSD4</accession>
<dbReference type="InterPro" id="IPR007138">
    <property type="entry name" value="ABM_dom"/>
</dbReference>